<feature type="domain" description="CCHC-type" evidence="5">
    <location>
        <begin position="213"/>
        <end position="229"/>
    </location>
</feature>
<feature type="compositionally biased region" description="Polar residues" evidence="4">
    <location>
        <begin position="186"/>
        <end position="203"/>
    </location>
</feature>
<dbReference type="Gene3D" id="1.10.443.10">
    <property type="entry name" value="Intergrase catalytic core"/>
    <property type="match status" value="1"/>
</dbReference>
<dbReference type="GO" id="GO:0015074">
    <property type="term" value="P:DNA integration"/>
    <property type="evidence" value="ECO:0007669"/>
    <property type="project" value="InterPro"/>
</dbReference>
<dbReference type="Proteomes" id="UP000683360">
    <property type="component" value="Unassembled WGS sequence"/>
</dbReference>
<accession>A0A8S3VHZ8</accession>
<keyword evidence="3" id="KW-0863">Zinc-finger</keyword>
<dbReference type="PANTHER" id="PTHR34605">
    <property type="entry name" value="PHAGE_INTEGRASE DOMAIN-CONTAINING PROTEIN"/>
    <property type="match status" value="1"/>
</dbReference>
<keyword evidence="1" id="KW-0238">DNA-binding</keyword>
<evidence type="ECO:0000256" key="4">
    <source>
        <dbReference type="SAM" id="MobiDB-lite"/>
    </source>
</evidence>
<dbReference type="InterPro" id="IPR010998">
    <property type="entry name" value="Integrase_recombinase_N"/>
</dbReference>
<evidence type="ECO:0000259" key="5">
    <source>
        <dbReference type="PROSITE" id="PS50158"/>
    </source>
</evidence>
<dbReference type="SMART" id="SM00343">
    <property type="entry name" value="ZnF_C2HC"/>
    <property type="match status" value="1"/>
</dbReference>
<dbReference type="Gene3D" id="1.10.150.130">
    <property type="match status" value="1"/>
</dbReference>
<gene>
    <name evidence="6" type="ORF">MEDL_66189</name>
</gene>
<feature type="region of interest" description="Disordered" evidence="4">
    <location>
        <begin position="133"/>
        <end position="203"/>
    </location>
</feature>
<keyword evidence="3" id="KW-0862">Zinc</keyword>
<evidence type="ECO:0000256" key="3">
    <source>
        <dbReference type="PROSITE-ProRule" id="PRU00047"/>
    </source>
</evidence>
<dbReference type="InterPro" id="IPR011010">
    <property type="entry name" value="DNA_brk_join_enz"/>
</dbReference>
<dbReference type="PROSITE" id="PS50158">
    <property type="entry name" value="ZF_CCHC"/>
    <property type="match status" value="1"/>
</dbReference>
<keyword evidence="7" id="KW-1185">Reference proteome</keyword>
<sequence>MSEPEPESPIRIQRSEEREGSTRFSPEDALSLFTQSLDLTLRKHKEELFKEIDTRIGAKEVESVPPVKQTPKFRERFPALAIQYLEKSIKALKERNKLLRIADKYGWDVVDEYIDDPITEGTDDATKLRQADYRAKAKRRNKVSTRPAPYIPEPESLLVPQDEPFRKTSSASTREVSRNYKYPAAQGSQTRTGPRNGIYNQNEYFTSSQPTDRCYYCNGEGHWAYHCPKRRRFQPAETSGSSGANHDQDFEFECSSASSFRVDNLRRNLDFWRNTLNANNFVLNVVEFGYLIPFYKLPPSAFLKNNSSAIKHTPFVESSIIDLLSTGVIREVKDHIPFIVNPLSVSVNGSAGHVFSKVLRPLVKHWRSQGYRMIIYLDDGWGIESSFEDCVKLSKVVKHDLLSAGFFLNHEKSIWDPTKVLTWLGFRWHLDTFNLELPEDKIERFKSTIDDIFSNINNITARQLARVTGKIISFIPSFGNICRIMSRNMLILIAASDYWDFHIQLTDEAIFELNFWKNNCTSLPRKSLLPVSFLPDRIVFTDASGFACAGFAVETSNKIVHKMWTPDEAKKSSTFRELSAFRFKHSHWESLRHFSNPDLKALTVSLCSVVTASKSENTLKKYKGYFKRFKYWCLKYNLPFLPTTVCTVALYLNYLIQSGVSTAVLNAAYYSIKWEHDLNLYDSILNDKLLDMVLEGGIRLLSKPLKRKEPITPTILKSIIAKFDKNDNLPGLRICAMMLLGFSGFLRYDELAHIRSSDLTFNDSHLQINIQKSKTDRYRQGNTILISRTGTDLCPVAMLQKYFRVANFLPLFGDPETTTYMTRVVTIYFYYILN</sequence>
<dbReference type="OrthoDB" id="6380429at2759"/>
<dbReference type="GO" id="GO:0003677">
    <property type="term" value="F:DNA binding"/>
    <property type="evidence" value="ECO:0007669"/>
    <property type="project" value="UniProtKB-KW"/>
</dbReference>
<evidence type="ECO:0000256" key="2">
    <source>
        <dbReference type="ARBA" id="ARBA00023172"/>
    </source>
</evidence>
<name>A0A8S3VHZ8_MYTED</name>
<dbReference type="PANTHER" id="PTHR34605:SF6">
    <property type="entry name" value="TYR RECOMBINASE DOMAIN-CONTAINING PROTEIN"/>
    <property type="match status" value="1"/>
</dbReference>
<dbReference type="GO" id="GO:0006310">
    <property type="term" value="P:DNA recombination"/>
    <property type="evidence" value="ECO:0007669"/>
    <property type="project" value="UniProtKB-KW"/>
</dbReference>
<feature type="region of interest" description="Disordered" evidence="4">
    <location>
        <begin position="1"/>
        <end position="25"/>
    </location>
</feature>
<dbReference type="EMBL" id="CAJPWZ010003251">
    <property type="protein sequence ID" value="CAG2254730.1"/>
    <property type="molecule type" value="Genomic_DNA"/>
</dbReference>
<dbReference type="GO" id="GO:0008270">
    <property type="term" value="F:zinc ion binding"/>
    <property type="evidence" value="ECO:0007669"/>
    <property type="project" value="UniProtKB-KW"/>
</dbReference>
<dbReference type="InterPro" id="IPR013762">
    <property type="entry name" value="Integrase-like_cat_sf"/>
</dbReference>
<proteinExistence type="predicted"/>
<dbReference type="AlphaFoldDB" id="A0A8S3VHZ8"/>
<dbReference type="InterPro" id="IPR001878">
    <property type="entry name" value="Znf_CCHC"/>
</dbReference>
<keyword evidence="3" id="KW-0479">Metal-binding</keyword>
<dbReference type="InterPro" id="IPR036875">
    <property type="entry name" value="Znf_CCHC_sf"/>
</dbReference>
<dbReference type="InterPro" id="IPR043502">
    <property type="entry name" value="DNA/RNA_pol_sf"/>
</dbReference>
<evidence type="ECO:0000313" key="7">
    <source>
        <dbReference type="Proteomes" id="UP000683360"/>
    </source>
</evidence>
<dbReference type="SUPFAM" id="SSF56672">
    <property type="entry name" value="DNA/RNA polymerases"/>
    <property type="match status" value="1"/>
</dbReference>
<dbReference type="SUPFAM" id="SSF47823">
    <property type="entry name" value="lambda integrase-like, N-terminal domain"/>
    <property type="match status" value="1"/>
</dbReference>
<evidence type="ECO:0000256" key="1">
    <source>
        <dbReference type="ARBA" id="ARBA00023125"/>
    </source>
</evidence>
<keyword evidence="2" id="KW-0233">DNA recombination</keyword>
<comment type="caution">
    <text evidence="6">The sequence shown here is derived from an EMBL/GenBank/DDBJ whole genome shotgun (WGS) entry which is preliminary data.</text>
</comment>
<dbReference type="Gene3D" id="4.10.60.10">
    <property type="entry name" value="Zinc finger, CCHC-type"/>
    <property type="match status" value="1"/>
</dbReference>
<protein>
    <recommendedName>
        <fullName evidence="5">CCHC-type domain-containing protein</fullName>
    </recommendedName>
</protein>
<dbReference type="InterPro" id="IPR052925">
    <property type="entry name" value="Phage_Integrase-like_Recomb"/>
</dbReference>
<dbReference type="SUPFAM" id="SSF57756">
    <property type="entry name" value="Retrovirus zinc finger-like domains"/>
    <property type="match status" value="1"/>
</dbReference>
<organism evidence="6 7">
    <name type="scientific">Mytilus edulis</name>
    <name type="common">Blue mussel</name>
    <dbReference type="NCBI Taxonomy" id="6550"/>
    <lineage>
        <taxon>Eukaryota</taxon>
        <taxon>Metazoa</taxon>
        <taxon>Spiralia</taxon>
        <taxon>Lophotrochozoa</taxon>
        <taxon>Mollusca</taxon>
        <taxon>Bivalvia</taxon>
        <taxon>Autobranchia</taxon>
        <taxon>Pteriomorphia</taxon>
        <taxon>Mytilida</taxon>
        <taxon>Mytiloidea</taxon>
        <taxon>Mytilidae</taxon>
        <taxon>Mytilinae</taxon>
        <taxon>Mytilus</taxon>
    </lineage>
</organism>
<evidence type="ECO:0000313" key="6">
    <source>
        <dbReference type="EMBL" id="CAG2254730.1"/>
    </source>
</evidence>
<dbReference type="SUPFAM" id="SSF56349">
    <property type="entry name" value="DNA breaking-rejoining enzymes"/>
    <property type="match status" value="1"/>
</dbReference>
<reference evidence="6" key="1">
    <citation type="submission" date="2021-03" db="EMBL/GenBank/DDBJ databases">
        <authorList>
            <person name="Bekaert M."/>
        </authorList>
    </citation>
    <scope>NUCLEOTIDE SEQUENCE</scope>
</reference>